<dbReference type="Proteomes" id="UP000001300">
    <property type="component" value="Chromosome C"/>
</dbReference>
<evidence type="ECO:0000313" key="1">
    <source>
        <dbReference type="EMBL" id="CAG82401.1"/>
    </source>
</evidence>
<name>Q6CB81_YARLI</name>
<gene>
    <name evidence="1" type="ORF">YALI0_C21219g</name>
</gene>
<reference evidence="1 2" key="1">
    <citation type="journal article" date="2004" name="Nature">
        <title>Genome evolution in yeasts.</title>
        <authorList>
            <consortium name="Genolevures"/>
            <person name="Dujon B."/>
            <person name="Sherman D."/>
            <person name="Fischer G."/>
            <person name="Durrens P."/>
            <person name="Casaregola S."/>
            <person name="Lafontaine I."/>
            <person name="de Montigny J."/>
            <person name="Marck C."/>
            <person name="Neuveglise C."/>
            <person name="Talla E."/>
            <person name="Goffard N."/>
            <person name="Frangeul L."/>
            <person name="Aigle M."/>
            <person name="Anthouard V."/>
            <person name="Babour A."/>
            <person name="Barbe V."/>
            <person name="Barnay S."/>
            <person name="Blanchin S."/>
            <person name="Beckerich J.M."/>
            <person name="Beyne E."/>
            <person name="Bleykasten C."/>
            <person name="Boisrame A."/>
            <person name="Boyer J."/>
            <person name="Cattolico L."/>
            <person name="Confanioleri F."/>
            <person name="de Daruvar A."/>
            <person name="Despons L."/>
            <person name="Fabre E."/>
            <person name="Fairhead C."/>
            <person name="Ferry-Dumazet H."/>
            <person name="Groppi A."/>
            <person name="Hantraye F."/>
            <person name="Hennequin C."/>
            <person name="Jauniaux N."/>
            <person name="Joyet P."/>
            <person name="Kachouri R."/>
            <person name="Kerrest A."/>
            <person name="Koszul R."/>
            <person name="Lemaire M."/>
            <person name="Lesur I."/>
            <person name="Ma L."/>
            <person name="Muller H."/>
            <person name="Nicaud J.M."/>
            <person name="Nikolski M."/>
            <person name="Oztas S."/>
            <person name="Ozier-Kalogeropoulos O."/>
            <person name="Pellenz S."/>
            <person name="Potier S."/>
            <person name="Richard G.F."/>
            <person name="Straub M.L."/>
            <person name="Suleau A."/>
            <person name="Swennene D."/>
            <person name="Tekaia F."/>
            <person name="Wesolowski-Louvel M."/>
            <person name="Westhof E."/>
            <person name="Wirth B."/>
            <person name="Zeniou-Meyer M."/>
            <person name="Zivanovic I."/>
            <person name="Bolotin-Fukuhara M."/>
            <person name="Thierry A."/>
            <person name="Bouchier C."/>
            <person name="Caudron B."/>
            <person name="Scarpelli C."/>
            <person name="Gaillardin C."/>
            <person name="Weissenbach J."/>
            <person name="Wincker P."/>
            <person name="Souciet J.L."/>
        </authorList>
    </citation>
    <scope>NUCLEOTIDE SEQUENCE [LARGE SCALE GENOMIC DNA]</scope>
    <source>
        <strain evidence="2">CLIB 122 / E 150</strain>
    </source>
</reference>
<sequence>MQTLQVRGNDVVSGHTQGFYHFKVQDVGAVMVNVVADGADSRLSTCTLANSRPWTTQRSSCGSGKKHRRLGFQGRRLPQECLFLRHQRVYSCLFRDGPSSWRPGSLCLQRRISVRRPRQVFHWYYSVKRSCH</sequence>
<accession>Q6CB81</accession>
<keyword evidence="2" id="KW-1185">Reference proteome</keyword>
<protein>
    <submittedName>
        <fullName evidence="1">YALI0C21219p</fullName>
    </submittedName>
</protein>
<dbReference type="InParanoid" id="Q6CB81"/>
<dbReference type="VEuPathDB" id="FungiDB:YALI0_C21219g"/>
<organism evidence="1 2">
    <name type="scientific">Yarrowia lipolytica (strain CLIB 122 / E 150)</name>
    <name type="common">Yeast</name>
    <name type="synonym">Candida lipolytica</name>
    <dbReference type="NCBI Taxonomy" id="284591"/>
    <lineage>
        <taxon>Eukaryota</taxon>
        <taxon>Fungi</taxon>
        <taxon>Dikarya</taxon>
        <taxon>Ascomycota</taxon>
        <taxon>Saccharomycotina</taxon>
        <taxon>Dipodascomycetes</taxon>
        <taxon>Dipodascales</taxon>
        <taxon>Dipodascales incertae sedis</taxon>
        <taxon>Yarrowia</taxon>
    </lineage>
</organism>
<evidence type="ECO:0000313" key="2">
    <source>
        <dbReference type="Proteomes" id="UP000001300"/>
    </source>
</evidence>
<dbReference type="HOGENOM" id="CLU_1918704_0_0_1"/>
<dbReference type="AlphaFoldDB" id="Q6CB81"/>
<proteinExistence type="predicted"/>
<dbReference type="EMBL" id="CR382129">
    <property type="protein sequence ID" value="CAG82401.1"/>
    <property type="molecule type" value="Genomic_DNA"/>
</dbReference>